<protein>
    <submittedName>
        <fullName evidence="2">Uncharacterized protein</fullName>
    </submittedName>
</protein>
<dbReference type="AlphaFoldDB" id="A5BTM6"/>
<keyword evidence="1" id="KW-1133">Transmembrane helix</keyword>
<organism evidence="2">
    <name type="scientific">Vitis vinifera</name>
    <name type="common">Grape</name>
    <dbReference type="NCBI Taxonomy" id="29760"/>
    <lineage>
        <taxon>Eukaryota</taxon>
        <taxon>Viridiplantae</taxon>
        <taxon>Streptophyta</taxon>
        <taxon>Embryophyta</taxon>
        <taxon>Tracheophyta</taxon>
        <taxon>Spermatophyta</taxon>
        <taxon>Magnoliopsida</taxon>
        <taxon>eudicotyledons</taxon>
        <taxon>Gunneridae</taxon>
        <taxon>Pentapetalae</taxon>
        <taxon>rosids</taxon>
        <taxon>Vitales</taxon>
        <taxon>Vitaceae</taxon>
        <taxon>Viteae</taxon>
        <taxon>Vitis</taxon>
    </lineage>
</organism>
<evidence type="ECO:0000313" key="2">
    <source>
        <dbReference type="EMBL" id="CAN65988.1"/>
    </source>
</evidence>
<accession>A5BTM6</accession>
<dbReference type="EMBL" id="AM470652">
    <property type="protein sequence ID" value="CAN65988.1"/>
    <property type="molecule type" value="Genomic_DNA"/>
</dbReference>
<reference evidence="2" key="1">
    <citation type="journal article" date="2007" name="PLoS ONE">
        <title>The first genome sequence of an elite grapevine cultivar (Pinot noir Vitis vinifera L.): coping with a highly heterozygous genome.</title>
        <authorList>
            <person name="Velasco R."/>
            <person name="Zharkikh A."/>
            <person name="Troggio M."/>
            <person name="Cartwright D.A."/>
            <person name="Cestaro A."/>
            <person name="Pruss D."/>
            <person name="Pindo M."/>
            <person name="FitzGerald L.M."/>
            <person name="Vezzulli S."/>
            <person name="Reid J."/>
            <person name="Malacarne G."/>
            <person name="Iliev D."/>
            <person name="Coppola G."/>
            <person name="Wardell B."/>
            <person name="Micheletti D."/>
            <person name="Macalma T."/>
            <person name="Facci M."/>
            <person name="Mitchell J.T."/>
            <person name="Perazzolli M."/>
            <person name="Eldredge G."/>
            <person name="Gatto P."/>
            <person name="Oyzerski R."/>
            <person name="Moretto M."/>
            <person name="Gutin N."/>
            <person name="Stefanini M."/>
            <person name="Chen Y."/>
            <person name="Segala C."/>
            <person name="Davenport C."/>
            <person name="Dematte L."/>
            <person name="Mraz A."/>
            <person name="Battilana J."/>
            <person name="Stormo K."/>
            <person name="Costa F."/>
            <person name="Tao Q."/>
            <person name="Si-Ammour A."/>
            <person name="Harkins T."/>
            <person name="Lackey A."/>
            <person name="Perbost C."/>
            <person name="Taillon B."/>
            <person name="Stella A."/>
            <person name="Solovyev V."/>
            <person name="Fawcett J.A."/>
            <person name="Sterck L."/>
            <person name="Vandepoele K."/>
            <person name="Grando S.M."/>
            <person name="Toppo S."/>
            <person name="Moser C."/>
            <person name="Lanchbury J."/>
            <person name="Bogden R."/>
            <person name="Skolnick M."/>
            <person name="Sgaramella V."/>
            <person name="Bhatnagar S.K."/>
            <person name="Fontana P."/>
            <person name="Gutin A."/>
            <person name="Van de Peer Y."/>
            <person name="Salamini F."/>
            <person name="Viola R."/>
        </authorList>
    </citation>
    <scope>NUCLEOTIDE SEQUENCE</scope>
</reference>
<evidence type="ECO:0000256" key="1">
    <source>
        <dbReference type="SAM" id="Phobius"/>
    </source>
</evidence>
<sequence length="150" mass="17294">MALFLFLLFVSGPLCVCVFFLRLIRGLLLWGIQFLFFLLLLISHRELLLLVQGHQMRDLPPTPRNRSSGRLPSTHLSIYKKPLPRGEQKLQDEYVLDSRIHSRPDPPWNFRNLPKHSRRGFVMIFSKITRKANCLLAGSCMSGNVPRTAP</sequence>
<name>A5BTM6_VITVI</name>
<feature type="transmembrane region" description="Helical" evidence="1">
    <location>
        <begin position="27"/>
        <end position="48"/>
    </location>
</feature>
<proteinExistence type="predicted"/>
<keyword evidence="1" id="KW-0472">Membrane</keyword>
<gene>
    <name evidence="2" type="ORF">VITISV_042145</name>
</gene>
<keyword evidence="1" id="KW-0812">Transmembrane</keyword>